<dbReference type="InterPro" id="IPR006976">
    <property type="entry name" value="VanZ-like"/>
</dbReference>
<dbReference type="RefSeq" id="WP_326088480.1">
    <property type="nucleotide sequence ID" value="NZ_JARLKZ010000008.1"/>
</dbReference>
<feature type="transmembrane region" description="Helical" evidence="2">
    <location>
        <begin position="36"/>
        <end position="57"/>
    </location>
</feature>
<protein>
    <submittedName>
        <fullName evidence="4">VanZ family protein</fullName>
    </submittedName>
</protein>
<feature type="compositionally biased region" description="Basic and acidic residues" evidence="1">
    <location>
        <begin position="1"/>
        <end position="12"/>
    </location>
</feature>
<sequence>MNSYDHVPHDRSPSGMHQSGASPSDPNHSIRMAIKLGLILVFIVYLYVLVKVILFKFGGSNPGFYLRQLTESVTHPERILQHLRMMSNLVPMHEIIGNIHNLRSPSGFINFFGNIAAFMPLGFLLPLVCGFRSMPVLKVLLVSFGVSLALETAQLLLFIGTFDVDDLIMNTAGGVLGYGVLRVLQATAAPDIKKSEGEHHAELDPGPPSVSLKLHEME</sequence>
<feature type="transmembrane region" description="Helical" evidence="2">
    <location>
        <begin position="167"/>
        <end position="184"/>
    </location>
</feature>
<dbReference type="PANTHER" id="PTHR36834:SF1">
    <property type="entry name" value="INTEGRAL MEMBRANE PROTEIN"/>
    <property type="match status" value="1"/>
</dbReference>
<feature type="compositionally biased region" description="Polar residues" evidence="1">
    <location>
        <begin position="15"/>
        <end position="24"/>
    </location>
</feature>
<feature type="transmembrane region" description="Helical" evidence="2">
    <location>
        <begin position="108"/>
        <end position="127"/>
    </location>
</feature>
<evidence type="ECO:0000313" key="4">
    <source>
        <dbReference type="EMBL" id="MEC0240707.1"/>
    </source>
</evidence>
<comment type="caution">
    <text evidence="4">The sequence shown here is derived from an EMBL/GenBank/DDBJ whole genome shotgun (WGS) entry which is preliminary data.</text>
</comment>
<feature type="compositionally biased region" description="Basic and acidic residues" evidence="1">
    <location>
        <begin position="194"/>
        <end position="203"/>
    </location>
</feature>
<evidence type="ECO:0000256" key="1">
    <source>
        <dbReference type="SAM" id="MobiDB-lite"/>
    </source>
</evidence>
<gene>
    <name evidence="4" type="ORF">P4H66_12700</name>
</gene>
<dbReference type="Pfam" id="PF04892">
    <property type="entry name" value="VanZ"/>
    <property type="match status" value="1"/>
</dbReference>
<feature type="transmembrane region" description="Helical" evidence="2">
    <location>
        <begin position="139"/>
        <end position="161"/>
    </location>
</feature>
<evidence type="ECO:0000256" key="2">
    <source>
        <dbReference type="SAM" id="Phobius"/>
    </source>
</evidence>
<proteinExistence type="predicted"/>
<accession>A0ABU6GLS1</accession>
<organism evidence="4 5">
    <name type="scientific">Paenibacillus dokdonensis</name>
    <dbReference type="NCBI Taxonomy" id="2567944"/>
    <lineage>
        <taxon>Bacteria</taxon>
        <taxon>Bacillati</taxon>
        <taxon>Bacillota</taxon>
        <taxon>Bacilli</taxon>
        <taxon>Bacillales</taxon>
        <taxon>Paenibacillaceae</taxon>
        <taxon>Paenibacillus</taxon>
    </lineage>
</organism>
<keyword evidence="2" id="KW-0812">Transmembrane</keyword>
<dbReference type="PANTHER" id="PTHR36834">
    <property type="entry name" value="MEMBRANE PROTEIN-RELATED"/>
    <property type="match status" value="1"/>
</dbReference>
<dbReference type="Proteomes" id="UP001344632">
    <property type="component" value="Unassembled WGS sequence"/>
</dbReference>
<name>A0ABU6GLS1_9BACL</name>
<keyword evidence="2" id="KW-1133">Transmembrane helix</keyword>
<dbReference type="InterPro" id="IPR053150">
    <property type="entry name" value="Teicoplanin_resist-assoc"/>
</dbReference>
<feature type="region of interest" description="Disordered" evidence="1">
    <location>
        <begin position="1"/>
        <end position="24"/>
    </location>
</feature>
<keyword evidence="5" id="KW-1185">Reference proteome</keyword>
<feature type="domain" description="VanZ-like" evidence="3">
    <location>
        <begin position="42"/>
        <end position="184"/>
    </location>
</feature>
<keyword evidence="2" id="KW-0472">Membrane</keyword>
<evidence type="ECO:0000259" key="3">
    <source>
        <dbReference type="Pfam" id="PF04892"/>
    </source>
</evidence>
<evidence type="ECO:0000313" key="5">
    <source>
        <dbReference type="Proteomes" id="UP001344632"/>
    </source>
</evidence>
<reference evidence="4 5" key="1">
    <citation type="submission" date="2023-03" db="EMBL/GenBank/DDBJ databases">
        <title>Bacillus Genome Sequencing.</title>
        <authorList>
            <person name="Dunlap C."/>
        </authorList>
    </citation>
    <scope>NUCLEOTIDE SEQUENCE [LARGE SCALE GENOMIC DNA]</scope>
    <source>
        <strain evidence="4 5">BD-525</strain>
    </source>
</reference>
<feature type="region of interest" description="Disordered" evidence="1">
    <location>
        <begin position="194"/>
        <end position="218"/>
    </location>
</feature>
<dbReference type="EMBL" id="JARLKZ010000008">
    <property type="protein sequence ID" value="MEC0240707.1"/>
    <property type="molecule type" value="Genomic_DNA"/>
</dbReference>